<dbReference type="PANTHER" id="PTHR38730">
    <property type="entry name" value="SLL7028 PROTEIN"/>
    <property type="match status" value="1"/>
</dbReference>
<dbReference type="AlphaFoldDB" id="A0A3N4H7Y0"/>
<dbReference type="PANTHER" id="PTHR38730:SF1">
    <property type="entry name" value="SLL7028 PROTEIN"/>
    <property type="match status" value="1"/>
</dbReference>
<dbReference type="Proteomes" id="UP000273977">
    <property type="component" value="Unassembled WGS sequence"/>
</dbReference>
<dbReference type="InterPro" id="IPR018698">
    <property type="entry name" value="VWA-like_dom"/>
</dbReference>
<comment type="caution">
    <text evidence="2">The sequence shown here is derived from an EMBL/GenBank/DDBJ whole genome shotgun (WGS) entry which is preliminary data.</text>
</comment>
<evidence type="ECO:0000313" key="2">
    <source>
        <dbReference type="EMBL" id="RPA61294.1"/>
    </source>
</evidence>
<gene>
    <name evidence="2" type="ORF">EF384_02635</name>
</gene>
<dbReference type="RefSeq" id="WP_123779439.1">
    <property type="nucleotide sequence ID" value="NZ_RKMG01000005.1"/>
</dbReference>
<evidence type="ECO:0000259" key="1">
    <source>
        <dbReference type="Pfam" id="PF09967"/>
    </source>
</evidence>
<dbReference type="Pfam" id="PF09967">
    <property type="entry name" value="DUF2201"/>
    <property type="match status" value="1"/>
</dbReference>
<protein>
    <recommendedName>
        <fullName evidence="1">VWA-like domain-containing protein</fullName>
    </recommendedName>
</protein>
<evidence type="ECO:0000313" key="3">
    <source>
        <dbReference type="Proteomes" id="UP000273977"/>
    </source>
</evidence>
<reference evidence="2 3" key="1">
    <citation type="submission" date="2018-11" db="EMBL/GenBank/DDBJ databases">
        <title>Aerococcus sp. SJQ22, whole genome shotgun sequence.</title>
        <authorList>
            <person name="Sun L."/>
            <person name="Gao X."/>
            <person name="Chen W."/>
            <person name="Huang K."/>
        </authorList>
    </citation>
    <scope>NUCLEOTIDE SEQUENCE [LARGE SCALE GENOMIC DNA]</scope>
    <source>
        <strain evidence="2 3">SJQ22</strain>
    </source>
</reference>
<keyword evidence="3" id="KW-1185">Reference proteome</keyword>
<name>A0A3N4H7Y0_9LACT</name>
<dbReference type="EMBL" id="RKMG01000005">
    <property type="protein sequence ID" value="RPA61294.1"/>
    <property type="molecule type" value="Genomic_DNA"/>
</dbReference>
<accession>A0A3N4H7Y0</accession>
<proteinExistence type="predicted"/>
<dbReference type="OrthoDB" id="9809307at2"/>
<sequence length="516" mass="59350">MADNDLFSAFEFENIETSFQRMRIAYITFLNHGHYDDYEKFSDAQNHLLGILTATLMNPQDNYRGARDVLFAGILYHTDREMNGNLAKPITIGFRGLDLVMTINPILFYLYYETPAGMLAAIRQMCYHVLFGHIVEYDWAFKDAESAKVMSVAMEAEVNQYVDDLPETAVSLKWIKHITENRLILPKEGSLYYYDQLMAVKNDPKKQGHNRTESTFNKMLGSGQMDELYSQLAGNFDPNKAKELRVDSANQLKNEMKNNRSMQAISPNRQHQDLYRKLMNGLIKESYNQMTEELRMKLSSELQVNIKQITKQRALNWRDVIKRGMGTSLVPYKLSKNRMNRRQPYRVDLPGRVLDTASRLVAFFDTSASQNEEALAYSLGELANIQKTLHAEVWVVHVDTAVQYAKPLSFQSLKDMAFTGRGGTSFAPAYQWLHDQSFTDTDTVAVYFTDGYGDDGFERYGFHNMYWVLTETEVGDPSPLSTDGGGKVLYLKADERYNRRILRKGHTTNQNKDHIE</sequence>
<organism evidence="2 3">
    <name type="scientific">Aerococcus agrisoli</name>
    <dbReference type="NCBI Taxonomy" id="2487350"/>
    <lineage>
        <taxon>Bacteria</taxon>
        <taxon>Bacillati</taxon>
        <taxon>Bacillota</taxon>
        <taxon>Bacilli</taxon>
        <taxon>Lactobacillales</taxon>
        <taxon>Aerococcaceae</taxon>
        <taxon>Aerococcus</taxon>
    </lineage>
</organism>
<feature type="domain" description="VWA-like" evidence="1">
    <location>
        <begin position="360"/>
        <end position="471"/>
    </location>
</feature>